<evidence type="ECO:0000313" key="2">
    <source>
        <dbReference type="Proteomes" id="UP000008804"/>
    </source>
</evidence>
<accession>D4K2Z3</accession>
<proteinExistence type="predicted"/>
<dbReference type="KEGG" id="fpr:FP2_01920"/>
<keyword evidence="2" id="KW-1185">Reference proteome</keyword>
<sequence length="64" mass="7506">MSRKNEKIIKRMKFFFFFMQNIQKHPGARGASGCGKGTEQAKDFLKDAALRRQAMRKRRKTVTQ</sequence>
<reference evidence="1 2" key="1">
    <citation type="submission" date="2010-03" db="EMBL/GenBank/DDBJ databases">
        <title>The genome sequence of Faecalibacterium prausnitzii L2/6.</title>
        <authorList>
            <consortium name="metaHIT consortium -- http://www.metahit.eu/"/>
            <person name="Pajon A."/>
            <person name="Turner K."/>
            <person name="Parkhill J."/>
            <person name="Duncan S."/>
            <person name="Flint H."/>
        </authorList>
    </citation>
    <scope>NUCLEOTIDE SEQUENCE [LARGE SCALE GENOMIC DNA]</scope>
    <source>
        <strain evidence="2">L2-6</strain>
    </source>
</reference>
<dbReference type="STRING" id="718252.FP2_01920"/>
<dbReference type="AlphaFoldDB" id="D4K2Z3"/>
<dbReference type="Proteomes" id="UP000008804">
    <property type="component" value="Chromosome"/>
</dbReference>
<organism evidence="1 2">
    <name type="scientific">Faecalibacterium prausnitzii L2-6</name>
    <dbReference type="NCBI Taxonomy" id="718252"/>
    <lineage>
        <taxon>Bacteria</taxon>
        <taxon>Bacillati</taxon>
        <taxon>Bacillota</taxon>
        <taxon>Clostridia</taxon>
        <taxon>Eubacteriales</taxon>
        <taxon>Oscillospiraceae</taxon>
        <taxon>Faecalibacterium</taxon>
    </lineage>
</organism>
<name>D4K2Z3_9FIRM</name>
<dbReference type="EMBL" id="FP929045">
    <property type="protein sequence ID" value="CBK97886.1"/>
    <property type="molecule type" value="Genomic_DNA"/>
</dbReference>
<evidence type="ECO:0000313" key="1">
    <source>
        <dbReference type="EMBL" id="CBK97886.1"/>
    </source>
</evidence>
<dbReference type="HOGENOM" id="CLU_2861144_0_0_9"/>
<gene>
    <name evidence="1" type="ORF">FP2_01920</name>
</gene>
<dbReference type="BioCyc" id="FPRA718252:G1375-160-MONOMER"/>
<protein>
    <submittedName>
        <fullName evidence="1">Uncharacterized protein</fullName>
    </submittedName>
</protein>
<reference evidence="1 2" key="2">
    <citation type="submission" date="2010-03" db="EMBL/GenBank/DDBJ databases">
        <authorList>
            <person name="Pajon A."/>
        </authorList>
    </citation>
    <scope>NUCLEOTIDE SEQUENCE [LARGE SCALE GENOMIC DNA]</scope>
    <source>
        <strain evidence="2">L2-6</strain>
    </source>
</reference>